<dbReference type="STRING" id="121616.GA0070216_101103"/>
<evidence type="ECO:0000259" key="1">
    <source>
        <dbReference type="Pfam" id="PF02223"/>
    </source>
</evidence>
<dbReference type="EMBL" id="FMCU01000001">
    <property type="protein sequence ID" value="SCE64538.1"/>
    <property type="molecule type" value="Genomic_DNA"/>
</dbReference>
<keyword evidence="2" id="KW-0808">Transferase</keyword>
<reference evidence="3" key="1">
    <citation type="submission" date="2016-06" db="EMBL/GenBank/DDBJ databases">
        <authorList>
            <person name="Varghese N."/>
            <person name="Submissions Spin"/>
        </authorList>
    </citation>
    <scope>NUCLEOTIDE SEQUENCE [LARGE SCALE GENOMIC DNA]</scope>
    <source>
        <strain evidence="3">DSM 44100</strain>
    </source>
</reference>
<name>A0A1C4TYL8_9ACTN</name>
<keyword evidence="3" id="KW-1185">Reference proteome</keyword>
<proteinExistence type="predicted"/>
<feature type="domain" description="Thymidylate kinase-like" evidence="1">
    <location>
        <begin position="17"/>
        <end position="187"/>
    </location>
</feature>
<keyword evidence="2" id="KW-0418">Kinase</keyword>
<dbReference type="EC" id="2.7.4.9" evidence="2"/>
<dbReference type="AlphaFoldDB" id="A0A1C4TYL8"/>
<evidence type="ECO:0000313" key="2">
    <source>
        <dbReference type="EMBL" id="SCE64538.1"/>
    </source>
</evidence>
<dbReference type="GO" id="GO:0004798">
    <property type="term" value="F:dTMP kinase activity"/>
    <property type="evidence" value="ECO:0007669"/>
    <property type="project" value="UniProtKB-EC"/>
</dbReference>
<dbReference type="Proteomes" id="UP000198797">
    <property type="component" value="Unassembled WGS sequence"/>
</dbReference>
<dbReference type="InterPro" id="IPR027417">
    <property type="entry name" value="P-loop_NTPase"/>
</dbReference>
<organism evidence="2 3">
    <name type="scientific">Micromonospora matsumotoense</name>
    <dbReference type="NCBI Taxonomy" id="121616"/>
    <lineage>
        <taxon>Bacteria</taxon>
        <taxon>Bacillati</taxon>
        <taxon>Actinomycetota</taxon>
        <taxon>Actinomycetes</taxon>
        <taxon>Micromonosporales</taxon>
        <taxon>Micromonosporaceae</taxon>
        <taxon>Micromonospora</taxon>
    </lineage>
</organism>
<gene>
    <name evidence="2" type="ORF">GA0070216_101103</name>
</gene>
<evidence type="ECO:0000313" key="3">
    <source>
        <dbReference type="Proteomes" id="UP000198797"/>
    </source>
</evidence>
<dbReference type="Gene3D" id="3.40.50.300">
    <property type="entry name" value="P-loop containing nucleotide triphosphate hydrolases"/>
    <property type="match status" value="1"/>
</dbReference>
<dbReference type="InterPro" id="IPR039430">
    <property type="entry name" value="Thymidylate_kin-like_dom"/>
</dbReference>
<sequence>MVKVPGMGRGVIVAVVGVDGAGKSTQAKGLAGRLSLAGAPATYLENAGGRPFWNRLARAVGRRDGVHLFGRRGYPVLEAAVRWVALARAVAVTRLTGGVGVMDRWTWCQYVIMRARGDRGVRLVRAAYALFPRPDLICFLAISPELAQRRVLDRGIDTEELAHLTALDAGYRALPEFGGFTMIDGSADPTTVAADLDRAVATVTGTR</sequence>
<dbReference type="Pfam" id="PF02223">
    <property type="entry name" value="Thymidylate_kin"/>
    <property type="match status" value="1"/>
</dbReference>
<dbReference type="SUPFAM" id="SSF52540">
    <property type="entry name" value="P-loop containing nucleoside triphosphate hydrolases"/>
    <property type="match status" value="1"/>
</dbReference>
<protein>
    <submittedName>
        <fullName evidence="2">Thymidylate kinase</fullName>
        <ecNumber evidence="2">2.7.4.9</ecNumber>
    </submittedName>
</protein>
<accession>A0A1C4TYL8</accession>